<accession>A0A948T1T9</accession>
<dbReference type="AlphaFoldDB" id="A0A948T1T9"/>
<dbReference type="InterPro" id="IPR001173">
    <property type="entry name" value="Glyco_trans_2-like"/>
</dbReference>
<dbReference type="SUPFAM" id="SSF53448">
    <property type="entry name" value="Nucleotide-diphospho-sugar transferases"/>
    <property type="match status" value="1"/>
</dbReference>
<evidence type="ECO:0000256" key="4">
    <source>
        <dbReference type="ARBA" id="ARBA00022679"/>
    </source>
</evidence>
<dbReference type="PANTHER" id="PTHR43179">
    <property type="entry name" value="RHAMNOSYLTRANSFERASE WBBL"/>
    <property type="match status" value="1"/>
</dbReference>
<dbReference type="CDD" id="cd04185">
    <property type="entry name" value="GT_2_like_b"/>
    <property type="match status" value="1"/>
</dbReference>
<dbReference type="Proteomes" id="UP000713596">
    <property type="component" value="Unassembled WGS sequence"/>
</dbReference>
<protein>
    <submittedName>
        <fullName evidence="6">Glycosyltransferase family 2 protein</fullName>
    </submittedName>
</protein>
<evidence type="ECO:0000256" key="1">
    <source>
        <dbReference type="ARBA" id="ARBA00004776"/>
    </source>
</evidence>
<organism evidence="6 7">
    <name type="scientific">Candidatus Allofournierella pullistercoris</name>
    <dbReference type="NCBI Taxonomy" id="2838597"/>
    <lineage>
        <taxon>Bacteria</taxon>
        <taxon>Bacillati</taxon>
        <taxon>Bacillota</taxon>
        <taxon>Clostridia</taxon>
        <taxon>Eubacteriales</taxon>
        <taxon>Oscillospiraceae</taxon>
        <taxon>Allofournierella</taxon>
    </lineage>
</organism>
<comment type="pathway">
    <text evidence="1">Cell wall biogenesis; cell wall polysaccharide biosynthesis.</text>
</comment>
<gene>
    <name evidence="6" type="ORF">H9882_02110</name>
</gene>
<feature type="domain" description="Glycosyltransferase 2-like" evidence="5">
    <location>
        <begin position="7"/>
        <end position="110"/>
    </location>
</feature>
<dbReference type="EMBL" id="JAHLFP010000015">
    <property type="protein sequence ID" value="MBU3805681.1"/>
    <property type="molecule type" value="Genomic_DNA"/>
</dbReference>
<evidence type="ECO:0000256" key="3">
    <source>
        <dbReference type="ARBA" id="ARBA00022676"/>
    </source>
</evidence>
<comment type="similarity">
    <text evidence="2">Belongs to the glycosyltransferase 2 family.</text>
</comment>
<reference evidence="6" key="1">
    <citation type="journal article" date="2021" name="PeerJ">
        <title>Extensive microbial diversity within the chicken gut microbiome revealed by metagenomics and culture.</title>
        <authorList>
            <person name="Gilroy R."/>
            <person name="Ravi A."/>
            <person name="Getino M."/>
            <person name="Pursley I."/>
            <person name="Horton D.L."/>
            <person name="Alikhan N.F."/>
            <person name="Baker D."/>
            <person name="Gharbi K."/>
            <person name="Hall N."/>
            <person name="Watson M."/>
            <person name="Adriaenssens E.M."/>
            <person name="Foster-Nyarko E."/>
            <person name="Jarju S."/>
            <person name="Secka A."/>
            <person name="Antonio M."/>
            <person name="Oren A."/>
            <person name="Chaudhuri R.R."/>
            <person name="La Ragione R."/>
            <person name="Hildebrand F."/>
            <person name="Pallen M.J."/>
        </authorList>
    </citation>
    <scope>NUCLEOTIDE SEQUENCE</scope>
    <source>
        <strain evidence="6">B5_2728</strain>
    </source>
</reference>
<proteinExistence type="inferred from homology"/>
<keyword evidence="4" id="KW-0808">Transferase</keyword>
<dbReference type="Pfam" id="PF00535">
    <property type="entry name" value="Glycos_transf_2"/>
    <property type="match status" value="1"/>
</dbReference>
<reference evidence="6" key="2">
    <citation type="submission" date="2021-04" db="EMBL/GenBank/DDBJ databases">
        <authorList>
            <person name="Gilroy R."/>
        </authorList>
    </citation>
    <scope>NUCLEOTIDE SEQUENCE</scope>
    <source>
        <strain evidence="6">B5_2728</strain>
    </source>
</reference>
<dbReference type="InterPro" id="IPR029044">
    <property type="entry name" value="Nucleotide-diphossugar_trans"/>
</dbReference>
<dbReference type="Gene3D" id="3.90.550.10">
    <property type="entry name" value="Spore Coat Polysaccharide Biosynthesis Protein SpsA, Chain A"/>
    <property type="match status" value="1"/>
</dbReference>
<evidence type="ECO:0000256" key="2">
    <source>
        <dbReference type="ARBA" id="ARBA00006739"/>
    </source>
</evidence>
<evidence type="ECO:0000313" key="7">
    <source>
        <dbReference type="Proteomes" id="UP000713596"/>
    </source>
</evidence>
<keyword evidence="3" id="KW-0328">Glycosyltransferase</keyword>
<evidence type="ECO:0000313" key="6">
    <source>
        <dbReference type="EMBL" id="MBU3805681.1"/>
    </source>
</evidence>
<sequence>MERIAAVVVTYNRKELLLQCVQALLNQQDAVCDVLVVDNASTDGTQQAVQQLGHSRLYYQNTQSNLGGAGGFHFGMKWAVEQGYDYVWIMDDDCLPAPTALNELWQAHQTLKGGYGFLSSVVLWKDGKECRMNRQKIKKSYYEQIELLSRGMVQIEQATFVSLFFPAKVIQAVGLPLKEYFIWGDDIEYTRRISVRNGMPCYLVGKSIVTHLMEHNTGSNLATDVPGRIDRYRYAFRNENFTYRQEGLRGIVYYLARCGLNFVRVVAQAKSHRCKRIWVLISSMVKGCFFHPAVEYPASGTEQ</sequence>
<comment type="caution">
    <text evidence="6">The sequence shown here is derived from an EMBL/GenBank/DDBJ whole genome shotgun (WGS) entry which is preliminary data.</text>
</comment>
<evidence type="ECO:0000259" key="5">
    <source>
        <dbReference type="Pfam" id="PF00535"/>
    </source>
</evidence>
<name>A0A948T1T9_9FIRM</name>
<dbReference type="PANTHER" id="PTHR43179:SF12">
    <property type="entry name" value="GALACTOFURANOSYLTRANSFERASE GLFT2"/>
    <property type="match status" value="1"/>
</dbReference>
<dbReference type="GO" id="GO:0016757">
    <property type="term" value="F:glycosyltransferase activity"/>
    <property type="evidence" value="ECO:0007669"/>
    <property type="project" value="UniProtKB-KW"/>
</dbReference>